<dbReference type="Proteomes" id="UP000001292">
    <property type="component" value="Unassembled WGS sequence"/>
</dbReference>
<dbReference type="AlphaFoldDB" id="B4I1J4"/>
<protein>
    <submittedName>
        <fullName evidence="1">GM18004</fullName>
    </submittedName>
</protein>
<proteinExistence type="predicted"/>
<dbReference type="HOGENOM" id="CLU_2888159_0_0_1"/>
<dbReference type="EMBL" id="CH480820">
    <property type="protein sequence ID" value="EDW54401.1"/>
    <property type="molecule type" value="Genomic_DNA"/>
</dbReference>
<dbReference type="PANTHER" id="PTHR47412">
    <property type="entry name" value="FI01434P-RELATED"/>
    <property type="match status" value="1"/>
</dbReference>
<dbReference type="Pfam" id="PF13896">
    <property type="entry name" value="Glyco_transf_49"/>
    <property type="match status" value="1"/>
</dbReference>
<name>B4I1J4_DROSE</name>
<organism evidence="2">
    <name type="scientific">Drosophila sechellia</name>
    <name type="common">Fruit fly</name>
    <dbReference type="NCBI Taxonomy" id="7238"/>
    <lineage>
        <taxon>Eukaryota</taxon>
        <taxon>Metazoa</taxon>
        <taxon>Ecdysozoa</taxon>
        <taxon>Arthropoda</taxon>
        <taxon>Hexapoda</taxon>
        <taxon>Insecta</taxon>
        <taxon>Pterygota</taxon>
        <taxon>Neoptera</taxon>
        <taxon>Endopterygota</taxon>
        <taxon>Diptera</taxon>
        <taxon>Brachycera</taxon>
        <taxon>Muscomorpha</taxon>
        <taxon>Ephydroidea</taxon>
        <taxon>Drosophilidae</taxon>
        <taxon>Drosophila</taxon>
        <taxon>Sophophora</taxon>
    </lineage>
</organism>
<accession>B4I1J4</accession>
<sequence>MCLLDYEYHVLSPAFLVHSPGIKQSSNGDSTRLQYAKEMSKFIQNKIEPEYRVLFGENSACKT</sequence>
<evidence type="ECO:0000313" key="1">
    <source>
        <dbReference type="EMBL" id="EDW54401.1"/>
    </source>
</evidence>
<gene>
    <name evidence="1" type="primary">Dsec\GM18004</name>
    <name evidence="1" type="ORF">Dsec_GM18004</name>
</gene>
<dbReference type="STRING" id="7238.B4I1J4"/>
<dbReference type="PANTHER" id="PTHR47412:SF1">
    <property type="entry name" value="FI01434P-RELATED"/>
    <property type="match status" value="1"/>
</dbReference>
<keyword evidence="2" id="KW-1185">Reference proteome</keyword>
<reference evidence="1 2" key="1">
    <citation type="journal article" date="2007" name="Nature">
        <title>Evolution of genes and genomes on the Drosophila phylogeny.</title>
        <authorList>
            <consortium name="Drosophila 12 Genomes Consortium"/>
            <person name="Clark A.G."/>
            <person name="Eisen M.B."/>
            <person name="Smith D.R."/>
            <person name="Bergman C.M."/>
            <person name="Oliver B."/>
            <person name="Markow T.A."/>
            <person name="Kaufman T.C."/>
            <person name="Kellis M."/>
            <person name="Gelbart W."/>
            <person name="Iyer V.N."/>
            <person name="Pollard D.A."/>
            <person name="Sackton T.B."/>
            <person name="Larracuente A.M."/>
            <person name="Singh N.D."/>
            <person name="Abad J.P."/>
            <person name="Abt D.N."/>
            <person name="Adryan B."/>
            <person name="Aguade M."/>
            <person name="Akashi H."/>
            <person name="Anderson W.W."/>
            <person name="Aquadro C.F."/>
            <person name="Ardell D.H."/>
            <person name="Arguello R."/>
            <person name="Artieri C.G."/>
            <person name="Barbash D.A."/>
            <person name="Barker D."/>
            <person name="Barsanti P."/>
            <person name="Batterham P."/>
            <person name="Batzoglou S."/>
            <person name="Begun D."/>
            <person name="Bhutkar A."/>
            <person name="Blanco E."/>
            <person name="Bosak S.A."/>
            <person name="Bradley R.K."/>
            <person name="Brand A.D."/>
            <person name="Brent M.R."/>
            <person name="Brooks A.N."/>
            <person name="Brown R.H."/>
            <person name="Butlin R.K."/>
            <person name="Caggese C."/>
            <person name="Calvi B.R."/>
            <person name="Bernardo de Carvalho A."/>
            <person name="Caspi A."/>
            <person name="Castrezana S."/>
            <person name="Celniker S.E."/>
            <person name="Chang J.L."/>
            <person name="Chapple C."/>
            <person name="Chatterji S."/>
            <person name="Chinwalla A."/>
            <person name="Civetta A."/>
            <person name="Clifton S.W."/>
            <person name="Comeron J.M."/>
            <person name="Costello J.C."/>
            <person name="Coyne J.A."/>
            <person name="Daub J."/>
            <person name="David R.G."/>
            <person name="Delcher A.L."/>
            <person name="Delehaunty K."/>
            <person name="Do C.B."/>
            <person name="Ebling H."/>
            <person name="Edwards K."/>
            <person name="Eickbush T."/>
            <person name="Evans J.D."/>
            <person name="Filipski A."/>
            <person name="Findeiss S."/>
            <person name="Freyhult E."/>
            <person name="Fulton L."/>
            <person name="Fulton R."/>
            <person name="Garcia A.C."/>
            <person name="Gardiner A."/>
            <person name="Garfield D.A."/>
            <person name="Garvin B.E."/>
            <person name="Gibson G."/>
            <person name="Gilbert D."/>
            <person name="Gnerre S."/>
            <person name="Godfrey J."/>
            <person name="Good R."/>
            <person name="Gotea V."/>
            <person name="Gravely B."/>
            <person name="Greenberg A.J."/>
            <person name="Griffiths-Jones S."/>
            <person name="Gross S."/>
            <person name="Guigo R."/>
            <person name="Gustafson E.A."/>
            <person name="Haerty W."/>
            <person name="Hahn M.W."/>
            <person name="Halligan D.L."/>
            <person name="Halpern A.L."/>
            <person name="Halter G.M."/>
            <person name="Han M.V."/>
            <person name="Heger A."/>
            <person name="Hillier L."/>
            <person name="Hinrichs A.S."/>
            <person name="Holmes I."/>
            <person name="Hoskins R.A."/>
            <person name="Hubisz M.J."/>
            <person name="Hultmark D."/>
            <person name="Huntley M.A."/>
            <person name="Jaffe D.B."/>
            <person name="Jagadeeshan S."/>
            <person name="Jeck W.R."/>
            <person name="Johnson J."/>
            <person name="Jones C.D."/>
            <person name="Jordan W.C."/>
            <person name="Karpen G.H."/>
            <person name="Kataoka E."/>
            <person name="Keightley P.D."/>
            <person name="Kheradpour P."/>
            <person name="Kirkness E.F."/>
            <person name="Koerich L.B."/>
            <person name="Kristiansen K."/>
            <person name="Kudrna D."/>
            <person name="Kulathinal R.J."/>
            <person name="Kumar S."/>
            <person name="Kwok R."/>
            <person name="Lander E."/>
            <person name="Langley C.H."/>
            <person name="Lapoint R."/>
            <person name="Lazzaro B.P."/>
            <person name="Lee S.J."/>
            <person name="Levesque L."/>
            <person name="Li R."/>
            <person name="Lin C.F."/>
            <person name="Lin M.F."/>
            <person name="Lindblad-Toh K."/>
            <person name="Llopart A."/>
            <person name="Long M."/>
            <person name="Low L."/>
            <person name="Lozovsky E."/>
            <person name="Lu J."/>
            <person name="Luo M."/>
            <person name="Machado C.A."/>
            <person name="Makalowski W."/>
            <person name="Marzo M."/>
            <person name="Matsuda M."/>
            <person name="Matzkin L."/>
            <person name="McAllister B."/>
            <person name="McBride C.S."/>
            <person name="McKernan B."/>
            <person name="McKernan K."/>
            <person name="Mendez-Lago M."/>
            <person name="Minx P."/>
            <person name="Mollenhauer M.U."/>
            <person name="Montooth K."/>
            <person name="Mount S.M."/>
            <person name="Mu X."/>
            <person name="Myers E."/>
            <person name="Negre B."/>
            <person name="Newfeld S."/>
            <person name="Nielsen R."/>
            <person name="Noor M.A."/>
            <person name="O'Grady P."/>
            <person name="Pachter L."/>
            <person name="Papaceit M."/>
            <person name="Parisi M.J."/>
            <person name="Parisi M."/>
            <person name="Parts L."/>
            <person name="Pedersen J.S."/>
            <person name="Pesole G."/>
            <person name="Phillippy A.M."/>
            <person name="Ponting C.P."/>
            <person name="Pop M."/>
            <person name="Porcelli D."/>
            <person name="Powell J.R."/>
            <person name="Prohaska S."/>
            <person name="Pruitt K."/>
            <person name="Puig M."/>
            <person name="Quesneville H."/>
            <person name="Ram K.R."/>
            <person name="Rand D."/>
            <person name="Rasmussen M.D."/>
            <person name="Reed L.K."/>
            <person name="Reenan R."/>
            <person name="Reily A."/>
            <person name="Remington K.A."/>
            <person name="Rieger T.T."/>
            <person name="Ritchie M.G."/>
            <person name="Robin C."/>
            <person name="Rogers Y.H."/>
            <person name="Rohde C."/>
            <person name="Rozas J."/>
            <person name="Rubenfield M.J."/>
            <person name="Ruiz A."/>
            <person name="Russo S."/>
            <person name="Salzberg S.L."/>
            <person name="Sanchez-Gracia A."/>
            <person name="Saranga D.J."/>
            <person name="Sato H."/>
            <person name="Schaeffer S.W."/>
            <person name="Schatz M.C."/>
            <person name="Schlenke T."/>
            <person name="Schwartz R."/>
            <person name="Segarra C."/>
            <person name="Singh R.S."/>
            <person name="Sirot L."/>
            <person name="Sirota M."/>
            <person name="Sisneros N.B."/>
            <person name="Smith C.D."/>
            <person name="Smith T.F."/>
            <person name="Spieth J."/>
            <person name="Stage D.E."/>
            <person name="Stark A."/>
            <person name="Stephan W."/>
            <person name="Strausberg R.L."/>
            <person name="Strempel S."/>
            <person name="Sturgill D."/>
            <person name="Sutton G."/>
            <person name="Sutton G.G."/>
            <person name="Tao W."/>
            <person name="Teichmann S."/>
            <person name="Tobari Y.N."/>
            <person name="Tomimura Y."/>
            <person name="Tsolas J.M."/>
            <person name="Valente V.L."/>
            <person name="Venter E."/>
            <person name="Venter J.C."/>
            <person name="Vicario S."/>
            <person name="Vieira F.G."/>
            <person name="Vilella A.J."/>
            <person name="Villasante A."/>
            <person name="Walenz B."/>
            <person name="Wang J."/>
            <person name="Wasserman M."/>
            <person name="Watts T."/>
            <person name="Wilson D."/>
            <person name="Wilson R.K."/>
            <person name="Wing R.A."/>
            <person name="Wolfner M.F."/>
            <person name="Wong A."/>
            <person name="Wong G.K."/>
            <person name="Wu C.I."/>
            <person name="Wu G."/>
            <person name="Yamamoto D."/>
            <person name="Yang H.P."/>
            <person name="Yang S.P."/>
            <person name="Yorke J.A."/>
            <person name="Yoshida K."/>
            <person name="Zdobnov E."/>
            <person name="Zhang P."/>
            <person name="Zhang Y."/>
            <person name="Zimin A.V."/>
            <person name="Baldwin J."/>
            <person name="Abdouelleil A."/>
            <person name="Abdulkadir J."/>
            <person name="Abebe A."/>
            <person name="Abera B."/>
            <person name="Abreu J."/>
            <person name="Acer S.C."/>
            <person name="Aftuck L."/>
            <person name="Alexander A."/>
            <person name="An P."/>
            <person name="Anderson E."/>
            <person name="Anderson S."/>
            <person name="Arachi H."/>
            <person name="Azer M."/>
            <person name="Bachantsang P."/>
            <person name="Barry A."/>
            <person name="Bayul T."/>
            <person name="Berlin A."/>
            <person name="Bessette D."/>
            <person name="Bloom T."/>
            <person name="Blye J."/>
            <person name="Boguslavskiy L."/>
            <person name="Bonnet C."/>
            <person name="Boukhgalter B."/>
            <person name="Bourzgui I."/>
            <person name="Brown A."/>
            <person name="Cahill P."/>
            <person name="Channer S."/>
            <person name="Cheshatsang Y."/>
            <person name="Chuda L."/>
            <person name="Citroen M."/>
            <person name="Collymore A."/>
            <person name="Cooke P."/>
            <person name="Costello M."/>
            <person name="D'Aco K."/>
            <person name="Daza R."/>
            <person name="De Haan G."/>
            <person name="DeGray S."/>
            <person name="DeMaso C."/>
            <person name="Dhargay N."/>
            <person name="Dooley K."/>
            <person name="Dooley E."/>
            <person name="Doricent M."/>
            <person name="Dorje P."/>
            <person name="Dorjee K."/>
            <person name="Dupes A."/>
            <person name="Elong R."/>
            <person name="Falk J."/>
            <person name="Farina A."/>
            <person name="Faro S."/>
            <person name="Ferguson D."/>
            <person name="Fisher S."/>
            <person name="Foley C.D."/>
            <person name="Franke A."/>
            <person name="Friedrich D."/>
            <person name="Gadbois L."/>
            <person name="Gearin G."/>
            <person name="Gearin C.R."/>
            <person name="Giannoukos G."/>
            <person name="Goode T."/>
            <person name="Graham J."/>
            <person name="Grandbois E."/>
            <person name="Grewal S."/>
            <person name="Gyaltsen K."/>
            <person name="Hafez N."/>
            <person name="Hagos B."/>
            <person name="Hall J."/>
            <person name="Henson C."/>
            <person name="Hollinger A."/>
            <person name="Honan T."/>
            <person name="Huard M.D."/>
            <person name="Hughes L."/>
            <person name="Hurhula B."/>
            <person name="Husby M.E."/>
            <person name="Kamat A."/>
            <person name="Kanga B."/>
            <person name="Kashin S."/>
            <person name="Khazanovich D."/>
            <person name="Kisner P."/>
            <person name="Lance K."/>
            <person name="Lara M."/>
            <person name="Lee W."/>
            <person name="Lennon N."/>
            <person name="Letendre F."/>
            <person name="LeVine R."/>
            <person name="Lipovsky A."/>
            <person name="Liu X."/>
            <person name="Liu J."/>
            <person name="Liu S."/>
            <person name="Lokyitsang T."/>
            <person name="Lokyitsang Y."/>
            <person name="Lubonja R."/>
            <person name="Lui A."/>
            <person name="MacDonald P."/>
            <person name="Magnisalis V."/>
            <person name="Maru K."/>
            <person name="Matthews C."/>
            <person name="McCusker W."/>
            <person name="McDonough S."/>
            <person name="Mehta T."/>
            <person name="Meldrim J."/>
            <person name="Meneus L."/>
            <person name="Mihai O."/>
            <person name="Mihalev A."/>
            <person name="Mihova T."/>
            <person name="Mittelman R."/>
            <person name="Mlenga V."/>
            <person name="Montmayeur A."/>
            <person name="Mulrain L."/>
            <person name="Navidi A."/>
            <person name="Naylor J."/>
            <person name="Negash T."/>
            <person name="Nguyen T."/>
            <person name="Nguyen N."/>
            <person name="Nicol R."/>
            <person name="Norbu C."/>
            <person name="Norbu N."/>
            <person name="Novod N."/>
            <person name="O'Neill B."/>
            <person name="Osman S."/>
            <person name="Markiewicz E."/>
            <person name="Oyono O.L."/>
            <person name="Patti C."/>
            <person name="Phunkhang P."/>
            <person name="Pierre F."/>
            <person name="Priest M."/>
            <person name="Raghuraman S."/>
            <person name="Rege F."/>
            <person name="Reyes R."/>
            <person name="Rise C."/>
            <person name="Rogov P."/>
            <person name="Ross K."/>
            <person name="Ryan E."/>
            <person name="Settipalli S."/>
            <person name="Shea T."/>
            <person name="Sherpa N."/>
            <person name="Shi L."/>
            <person name="Shih D."/>
            <person name="Sparrow T."/>
            <person name="Spaulding J."/>
            <person name="Stalker J."/>
            <person name="Stange-Thomann N."/>
            <person name="Stavropoulos S."/>
            <person name="Stone C."/>
            <person name="Strader C."/>
            <person name="Tesfaye S."/>
            <person name="Thomson T."/>
            <person name="Thoulutsang Y."/>
            <person name="Thoulutsang D."/>
            <person name="Topham K."/>
            <person name="Topping I."/>
            <person name="Tsamla T."/>
            <person name="Vassiliev H."/>
            <person name="Vo A."/>
            <person name="Wangchuk T."/>
            <person name="Wangdi T."/>
            <person name="Weiand M."/>
            <person name="Wilkinson J."/>
            <person name="Wilson A."/>
            <person name="Yadav S."/>
            <person name="Young G."/>
            <person name="Yu Q."/>
            <person name="Zembek L."/>
            <person name="Zhong D."/>
            <person name="Zimmer A."/>
            <person name="Zwirko Z."/>
            <person name="Jaffe D.B."/>
            <person name="Alvarez P."/>
            <person name="Brockman W."/>
            <person name="Butler J."/>
            <person name="Chin C."/>
            <person name="Gnerre S."/>
            <person name="Grabherr M."/>
            <person name="Kleber M."/>
            <person name="Mauceli E."/>
            <person name="MacCallum I."/>
        </authorList>
    </citation>
    <scope>NUCLEOTIDE SEQUENCE [LARGE SCALE GENOMIC DNA]</scope>
    <source>
        <strain evidence="2">Rob3c / Tucson 14021-0248.25</strain>
    </source>
</reference>
<evidence type="ECO:0000313" key="2">
    <source>
        <dbReference type="Proteomes" id="UP000001292"/>
    </source>
</evidence>
<dbReference type="OMA" id="SYEYHVL"/>